<dbReference type="EMBL" id="LOCL01000010">
    <property type="protein sequence ID" value="KUF20428.1"/>
    <property type="molecule type" value="Genomic_DNA"/>
</dbReference>
<dbReference type="SUPFAM" id="SSF56801">
    <property type="entry name" value="Acetyl-CoA synthetase-like"/>
    <property type="match status" value="1"/>
</dbReference>
<comment type="caution">
    <text evidence="2">The sequence shown here is derived from an EMBL/GenBank/DDBJ whole genome shotgun (WGS) entry which is preliminary data.</text>
</comment>
<dbReference type="InterPro" id="IPR020845">
    <property type="entry name" value="AMP-binding_CS"/>
</dbReference>
<reference evidence="2 3" key="1">
    <citation type="submission" date="2015-12" db="EMBL/GenBank/DDBJ databases">
        <title>Draft genome sequence of Streptomyces silvensis ATCC 53525, a producer of novel hormone antagonists.</title>
        <authorList>
            <person name="Johnston C.W."/>
            <person name="Li Y."/>
            <person name="Magarvey N.A."/>
        </authorList>
    </citation>
    <scope>NUCLEOTIDE SEQUENCE [LARGE SCALE GENOMIC DNA]</scope>
    <source>
        <strain evidence="2 3">ATCC 53525</strain>
    </source>
</reference>
<evidence type="ECO:0000313" key="3">
    <source>
        <dbReference type="Proteomes" id="UP000054804"/>
    </source>
</evidence>
<dbReference type="RefSeq" id="WP_058845466.1">
    <property type="nucleotide sequence ID" value="NZ_LOCL01000010.1"/>
</dbReference>
<dbReference type="PROSITE" id="PS00455">
    <property type="entry name" value="AMP_BINDING"/>
    <property type="match status" value="1"/>
</dbReference>
<sequence>MLLHLPASRRPLRLGTIPEEAAARHPDTPLVLDHDMDAAPAAGRELTVAGLADLVDDMAARLWAAGVRAGEHLALYKAHNFDIYVLACAASRVGAVPVLLSPALDGPTVGALLDRLERPHLLTDEGKLAAELAGLDLAEAAATVVVPSGDRPGTVSLESLAGAPRRAPVLLDGHHPALMTHTSGTTGVPKLVVHTALSLRGRYRPQDYLVGLIRRRETYAVHVSFVHSRMYMALAVMLERGMPVVVIDHGAPDEVAPLLARTRPGIVETHPNSYVEWADLVDHPLRPLANVKYFSGTFDAIHPPTIHRLLSGSRRTNPLFFQFYGQSECGPLVARWYTKKNAHSANGRCLGYPLPGMTHVRVVPREGRRPTKRSPGHIEVRSDGRAVTYYAEDERYRQELNGKWWRTGDVGYRDRLGRVHVLDRAVDVIPNVDSTLEVEDTVLGRLDELLELVLVPGPDKEPLPVVCTKDNAPLDPVRWRRAVLDFPQLAAPIQLPLSELPRTATMKVQRIELTRRLHERLERTG</sequence>
<gene>
    <name evidence="2" type="ORF">AT728_38775</name>
</gene>
<dbReference type="InterPro" id="IPR050237">
    <property type="entry name" value="ATP-dep_AMP-bd_enzyme"/>
</dbReference>
<dbReference type="InterPro" id="IPR000873">
    <property type="entry name" value="AMP-dep_synth/lig_dom"/>
</dbReference>
<dbReference type="STRING" id="1765722.AT728_38775"/>
<dbReference type="PANTHER" id="PTHR43767:SF1">
    <property type="entry name" value="NONRIBOSOMAL PEPTIDE SYNTHASE PES1 (EUROFUNG)-RELATED"/>
    <property type="match status" value="1"/>
</dbReference>
<dbReference type="PANTHER" id="PTHR43767">
    <property type="entry name" value="LONG-CHAIN-FATTY-ACID--COA LIGASE"/>
    <property type="match status" value="1"/>
</dbReference>
<evidence type="ECO:0000313" key="2">
    <source>
        <dbReference type="EMBL" id="KUF20428.1"/>
    </source>
</evidence>
<evidence type="ECO:0000259" key="1">
    <source>
        <dbReference type="Pfam" id="PF00501"/>
    </source>
</evidence>
<dbReference type="Proteomes" id="UP000054804">
    <property type="component" value="Unassembled WGS sequence"/>
</dbReference>
<dbReference type="Gene3D" id="3.40.50.12780">
    <property type="entry name" value="N-terminal domain of ligase-like"/>
    <property type="match status" value="1"/>
</dbReference>
<accession>A0A0W7XBY9</accession>
<dbReference type="Pfam" id="PF00501">
    <property type="entry name" value="AMP-binding"/>
    <property type="match status" value="1"/>
</dbReference>
<feature type="domain" description="AMP-dependent synthetase/ligase" evidence="1">
    <location>
        <begin position="19"/>
        <end position="390"/>
    </location>
</feature>
<organism evidence="2 3">
    <name type="scientific">Streptomyces silvensis</name>
    <dbReference type="NCBI Taxonomy" id="1765722"/>
    <lineage>
        <taxon>Bacteria</taxon>
        <taxon>Bacillati</taxon>
        <taxon>Actinomycetota</taxon>
        <taxon>Actinomycetes</taxon>
        <taxon>Kitasatosporales</taxon>
        <taxon>Streptomycetaceae</taxon>
        <taxon>Streptomyces</taxon>
    </lineage>
</organism>
<dbReference type="OrthoDB" id="4495845at2"/>
<name>A0A0W7XBY9_9ACTN</name>
<proteinExistence type="predicted"/>
<dbReference type="InterPro" id="IPR042099">
    <property type="entry name" value="ANL_N_sf"/>
</dbReference>
<protein>
    <submittedName>
        <fullName evidence="2">Long-chain acyl-CoA synthetase</fullName>
    </submittedName>
</protein>
<keyword evidence="3" id="KW-1185">Reference proteome</keyword>
<dbReference type="AlphaFoldDB" id="A0A0W7XBY9"/>